<evidence type="ECO:0000313" key="2">
    <source>
        <dbReference type="EMBL" id="CAF0834452.1"/>
    </source>
</evidence>
<feature type="compositionally biased region" description="Low complexity" evidence="1">
    <location>
        <begin position="441"/>
        <end position="452"/>
    </location>
</feature>
<feature type="compositionally biased region" description="Low complexity" evidence="1">
    <location>
        <begin position="162"/>
        <end position="174"/>
    </location>
</feature>
<gene>
    <name evidence="2" type="ORF">OVA965_LOCUS6315</name>
    <name evidence="3" type="ORF">TMI583_LOCUS6311</name>
</gene>
<feature type="region of interest" description="Disordered" evidence="1">
    <location>
        <begin position="1"/>
        <end position="58"/>
    </location>
</feature>
<sequence length="473" mass="52340">MLSEDRASNSLTSDRGSIRDTRPIDRRSSIDEEDDAQYEEPGGLTETDGRPEPPPQQRDQQYIGALQHRFPSRPKSDYAYSAPIINTAGVTTSVTPTTRLNGTRTTTPITPPGTNQSTPAPGINRGNTNGNTSSVFPRPNLRPVSTSQQNTYARRLTPPQSTMTTPGRATTTPTNVGIQQDTRSTLQRPTTTPTTGIRTTQNLVDIPIPIPIPIPTSTFMPSIRPMESTFERIDSRGGPVSYLGTGTWSQFEHCLRECLSRERNYSGITSEIYRHDIPGVRGPDPVSLINDYSYDKSIPYDSLRSSGYGYHDYPIRPAGALNLEDIQGINAALSKSGISVFPHHHHPGYYYDHHHNDQYHFGSHEPVGLHSYGTNFPQPRHRVIGEIVSACRIVNEEPFGSYPPSHADRVTAVQHVWNAIQNRLPMTQMMADPINPQHYAPPYLSGGSHPSSPSYPPPTSTLNPSQPLQTTFR</sequence>
<evidence type="ECO:0000256" key="1">
    <source>
        <dbReference type="SAM" id="MobiDB-lite"/>
    </source>
</evidence>
<dbReference type="Proteomes" id="UP000677228">
    <property type="component" value="Unassembled WGS sequence"/>
</dbReference>
<feature type="compositionally biased region" description="Polar residues" evidence="1">
    <location>
        <begin position="143"/>
        <end position="152"/>
    </location>
</feature>
<organism evidence="3 4">
    <name type="scientific">Didymodactylos carnosus</name>
    <dbReference type="NCBI Taxonomy" id="1234261"/>
    <lineage>
        <taxon>Eukaryota</taxon>
        <taxon>Metazoa</taxon>
        <taxon>Spiralia</taxon>
        <taxon>Gnathifera</taxon>
        <taxon>Rotifera</taxon>
        <taxon>Eurotatoria</taxon>
        <taxon>Bdelloidea</taxon>
        <taxon>Philodinida</taxon>
        <taxon>Philodinidae</taxon>
        <taxon>Didymodactylos</taxon>
    </lineage>
</organism>
<feature type="region of interest" description="Disordered" evidence="1">
    <location>
        <begin position="437"/>
        <end position="473"/>
    </location>
</feature>
<feature type="region of interest" description="Disordered" evidence="1">
    <location>
        <begin position="157"/>
        <end position="176"/>
    </location>
</feature>
<dbReference type="EMBL" id="CAJNOK010001883">
    <property type="protein sequence ID" value="CAF0834452.1"/>
    <property type="molecule type" value="Genomic_DNA"/>
</dbReference>
<protein>
    <submittedName>
        <fullName evidence="3">Uncharacterized protein</fullName>
    </submittedName>
</protein>
<name>A0A8S2H9G8_9BILA</name>
<dbReference type="AlphaFoldDB" id="A0A8S2H9G8"/>
<feature type="compositionally biased region" description="Basic and acidic residues" evidence="1">
    <location>
        <begin position="16"/>
        <end position="30"/>
    </location>
</feature>
<dbReference type="EMBL" id="CAJOBA010001883">
    <property type="protein sequence ID" value="CAF3619180.1"/>
    <property type="molecule type" value="Genomic_DNA"/>
</dbReference>
<accession>A0A8S2H9G8</accession>
<reference evidence="3" key="1">
    <citation type="submission" date="2021-02" db="EMBL/GenBank/DDBJ databases">
        <authorList>
            <person name="Nowell W R."/>
        </authorList>
    </citation>
    <scope>NUCLEOTIDE SEQUENCE</scope>
</reference>
<proteinExistence type="predicted"/>
<evidence type="ECO:0000313" key="3">
    <source>
        <dbReference type="EMBL" id="CAF3619180.1"/>
    </source>
</evidence>
<feature type="region of interest" description="Disordered" evidence="1">
    <location>
        <begin position="95"/>
        <end position="125"/>
    </location>
</feature>
<feature type="compositionally biased region" description="Low complexity" evidence="1">
    <location>
        <begin position="95"/>
        <end position="115"/>
    </location>
</feature>
<comment type="caution">
    <text evidence="3">The sequence shown here is derived from an EMBL/GenBank/DDBJ whole genome shotgun (WGS) entry which is preliminary data.</text>
</comment>
<feature type="region of interest" description="Disordered" evidence="1">
    <location>
        <begin position="133"/>
        <end position="152"/>
    </location>
</feature>
<dbReference type="Proteomes" id="UP000682733">
    <property type="component" value="Unassembled WGS sequence"/>
</dbReference>
<evidence type="ECO:0000313" key="4">
    <source>
        <dbReference type="Proteomes" id="UP000682733"/>
    </source>
</evidence>